<proteinExistence type="predicted"/>
<keyword evidence="3" id="KW-1185">Reference proteome</keyword>
<dbReference type="EMBL" id="MTQA01000100">
    <property type="protein sequence ID" value="PNP78701.1"/>
    <property type="molecule type" value="Genomic_DNA"/>
</dbReference>
<dbReference type="OrthoDB" id="1911848at2759"/>
<evidence type="ECO:0000313" key="2">
    <source>
        <dbReference type="EMBL" id="PNP78701.1"/>
    </source>
</evidence>
<dbReference type="SUPFAM" id="SSF56112">
    <property type="entry name" value="Protein kinase-like (PK-like)"/>
    <property type="match status" value="1"/>
</dbReference>
<protein>
    <recommendedName>
        <fullName evidence="1">Protein kinase domain-containing protein</fullName>
    </recommendedName>
</protein>
<sequence length="248" mass="27913">MLDGTADPAELAKIRAAAEGNTPADSLPKYLGYVEDIDYSSCCFLYSVPEDLPSGSLLSLATLEDLILVHFNPASTPDLEHRLHLARVVAGAVFRLHVTGWLHKGIRSSNIIFPGMSDGNLAHITRPDLMGFDFSRPGRPHGESEQYLQCSRPQFDLYVHPEYQQWGERSSNARRYQRKYDIYSLGVLLLEVALWQPVRTFYKKTFTSGKFIDALMDVTETELGHVMGGKYKVPLPPHRLPPSWRAIP</sequence>
<dbReference type="InterPro" id="IPR000719">
    <property type="entry name" value="Prot_kinase_dom"/>
</dbReference>
<dbReference type="STRING" id="42673.A0A2K0W8Z2"/>
<dbReference type="GO" id="GO:0004672">
    <property type="term" value="F:protein kinase activity"/>
    <property type="evidence" value="ECO:0007669"/>
    <property type="project" value="InterPro"/>
</dbReference>
<dbReference type="PANTHER" id="PTHR37542:SF3">
    <property type="entry name" value="PRION-INHIBITION AND PROPAGATION HELO DOMAIN-CONTAINING PROTEIN"/>
    <property type="match status" value="1"/>
</dbReference>
<reference evidence="2 3" key="1">
    <citation type="submission" date="2017-06" db="EMBL/GenBank/DDBJ databases">
        <title>Genome of Fusarium nygamai isolate CS10214.</title>
        <authorList>
            <person name="Gardiner D.M."/>
            <person name="Obanor F."/>
            <person name="Kazan K."/>
        </authorList>
    </citation>
    <scope>NUCLEOTIDE SEQUENCE [LARGE SCALE GENOMIC DNA]</scope>
    <source>
        <strain evidence="2 3">CS10214</strain>
    </source>
</reference>
<dbReference type="InterPro" id="IPR011009">
    <property type="entry name" value="Kinase-like_dom_sf"/>
</dbReference>
<gene>
    <name evidence="2" type="ORF">FNYG_08047</name>
</gene>
<dbReference type="AlphaFoldDB" id="A0A2K0W8Z2"/>
<accession>A0A2K0W8Z2</accession>
<dbReference type="Proteomes" id="UP000236664">
    <property type="component" value="Unassembled WGS sequence"/>
</dbReference>
<comment type="caution">
    <text evidence="2">The sequence shown here is derived from an EMBL/GenBank/DDBJ whole genome shotgun (WGS) entry which is preliminary data.</text>
</comment>
<evidence type="ECO:0000259" key="1">
    <source>
        <dbReference type="PROSITE" id="PS50011"/>
    </source>
</evidence>
<name>A0A2K0W8Z2_GIBNY</name>
<evidence type="ECO:0000313" key="3">
    <source>
        <dbReference type="Proteomes" id="UP000236664"/>
    </source>
</evidence>
<dbReference type="GO" id="GO:0005524">
    <property type="term" value="F:ATP binding"/>
    <property type="evidence" value="ECO:0007669"/>
    <property type="project" value="InterPro"/>
</dbReference>
<dbReference type="Gene3D" id="1.10.510.10">
    <property type="entry name" value="Transferase(Phosphotransferase) domain 1"/>
    <property type="match status" value="1"/>
</dbReference>
<dbReference type="PROSITE" id="PS50011">
    <property type="entry name" value="PROTEIN_KINASE_DOM"/>
    <property type="match status" value="1"/>
</dbReference>
<dbReference type="PANTHER" id="PTHR37542">
    <property type="entry name" value="HELO DOMAIN-CONTAINING PROTEIN-RELATED"/>
    <property type="match status" value="1"/>
</dbReference>
<organism evidence="2 3">
    <name type="scientific">Gibberella nygamai</name>
    <name type="common">Bean root rot disease fungus</name>
    <name type="synonym">Fusarium nygamai</name>
    <dbReference type="NCBI Taxonomy" id="42673"/>
    <lineage>
        <taxon>Eukaryota</taxon>
        <taxon>Fungi</taxon>
        <taxon>Dikarya</taxon>
        <taxon>Ascomycota</taxon>
        <taxon>Pezizomycotina</taxon>
        <taxon>Sordariomycetes</taxon>
        <taxon>Hypocreomycetidae</taxon>
        <taxon>Hypocreales</taxon>
        <taxon>Nectriaceae</taxon>
        <taxon>Fusarium</taxon>
        <taxon>Fusarium fujikuroi species complex</taxon>
    </lineage>
</organism>
<feature type="domain" description="Protein kinase" evidence="1">
    <location>
        <begin position="1"/>
        <end position="248"/>
    </location>
</feature>